<dbReference type="InterPro" id="IPR019775">
    <property type="entry name" value="WD40_repeat_CS"/>
</dbReference>
<dbReference type="InterPro" id="IPR036322">
    <property type="entry name" value="WD40_repeat_dom_sf"/>
</dbReference>
<evidence type="ECO:0000256" key="5">
    <source>
        <dbReference type="PROSITE-ProRule" id="PRU00221"/>
    </source>
</evidence>
<dbReference type="PANTHER" id="PTHR44006:SF1">
    <property type="entry name" value="U5 SMALL NUCLEAR RIBONUCLEOPROTEIN 40 KDA PROTEIN"/>
    <property type="match status" value="1"/>
</dbReference>
<proteinExistence type="predicted"/>
<evidence type="ECO:0000313" key="6">
    <source>
        <dbReference type="EMBL" id="KAL3316205.1"/>
    </source>
</evidence>
<feature type="repeat" description="WD" evidence="5">
    <location>
        <begin position="235"/>
        <end position="269"/>
    </location>
</feature>
<dbReference type="PANTHER" id="PTHR44006">
    <property type="entry name" value="U5 SMALL NUCLEAR RIBONUCLEOPROTEIN 40 KDA PROTEIN"/>
    <property type="match status" value="1"/>
</dbReference>
<feature type="repeat" description="WD" evidence="5">
    <location>
        <begin position="151"/>
        <end position="193"/>
    </location>
</feature>
<evidence type="ECO:0000313" key="7">
    <source>
        <dbReference type="Proteomes" id="UP001626550"/>
    </source>
</evidence>
<evidence type="ECO:0000256" key="1">
    <source>
        <dbReference type="ARBA" id="ARBA00022574"/>
    </source>
</evidence>
<dbReference type="PRINTS" id="PR00320">
    <property type="entry name" value="GPROTEINBRPT"/>
</dbReference>
<dbReference type="CDD" id="cd00200">
    <property type="entry name" value="WD40"/>
    <property type="match status" value="1"/>
</dbReference>
<dbReference type="InterPro" id="IPR020472">
    <property type="entry name" value="WD40_PAC1"/>
</dbReference>
<dbReference type="Pfam" id="PF00400">
    <property type="entry name" value="WD40"/>
    <property type="match status" value="7"/>
</dbReference>
<evidence type="ECO:0000256" key="4">
    <source>
        <dbReference type="ARBA" id="ARBA00023187"/>
    </source>
</evidence>
<name>A0ABD2Q9J0_9PLAT</name>
<gene>
    <name evidence="6" type="primary">SNRNP40</name>
    <name evidence="6" type="ORF">Ciccas_005151</name>
</gene>
<feature type="repeat" description="WD" evidence="5">
    <location>
        <begin position="109"/>
        <end position="150"/>
    </location>
</feature>
<evidence type="ECO:0000256" key="2">
    <source>
        <dbReference type="ARBA" id="ARBA00022664"/>
    </source>
</evidence>
<dbReference type="SMART" id="SM00320">
    <property type="entry name" value="WD40"/>
    <property type="match status" value="7"/>
</dbReference>
<dbReference type="PROSITE" id="PS50082">
    <property type="entry name" value="WD_REPEATS_2"/>
    <property type="match status" value="4"/>
</dbReference>
<dbReference type="Proteomes" id="UP001626550">
    <property type="component" value="Unassembled WGS sequence"/>
</dbReference>
<keyword evidence="6" id="KW-0687">Ribonucleoprotein</keyword>
<comment type="caution">
    <text evidence="6">The sequence shown here is derived from an EMBL/GenBank/DDBJ whole genome shotgun (WGS) entry which is preliminary data.</text>
</comment>
<sequence length="364" mass="40679">MDFKRPYSGISSMTVVPVPQKRARFDDTANYQLTEFSPRNKQIIPAGAHGSIPRSSSLFAPNMLCTGHEGEIYCGKFIGKDGATFATSGFDRKIFLWNTYGECDNIGVLIGHGGAVLDLEVSTDAETLYTASTDKTIGLWDIEYQQRIKRIKGHKSFVNSCHVARRGPQMICSGSDDGTIKLWDRRQKNEVHSFQNTYQVLSVTFNDSQELIYSGGIDNIIHAWDVRKLEEVYQLAGHTDTVTGLSLSPEGTHLLSNAMDNTLRIWDIRPFAQGDRCVQLLQGHKHTFEKNLLRCAWSADSRLVTCGSGDSFVFVWDAQNPRRLLYKLPGHNASVNETAFHPVEPIIMSVASDKRIFLGEINVS</sequence>
<dbReference type="PROSITE" id="PS00678">
    <property type="entry name" value="WD_REPEATS_1"/>
    <property type="match status" value="2"/>
</dbReference>
<dbReference type="GO" id="GO:1990904">
    <property type="term" value="C:ribonucleoprotein complex"/>
    <property type="evidence" value="ECO:0007669"/>
    <property type="project" value="UniProtKB-KW"/>
</dbReference>
<dbReference type="InterPro" id="IPR001680">
    <property type="entry name" value="WD40_rpt"/>
</dbReference>
<dbReference type="InterPro" id="IPR015943">
    <property type="entry name" value="WD40/YVTN_repeat-like_dom_sf"/>
</dbReference>
<protein>
    <submittedName>
        <fullName evidence="6">U5 small nuclear ribonucleoprotein</fullName>
    </submittedName>
</protein>
<reference evidence="6 7" key="1">
    <citation type="submission" date="2024-11" db="EMBL/GenBank/DDBJ databases">
        <title>Adaptive evolution of stress response genes in parasites aligns with host niche diversity.</title>
        <authorList>
            <person name="Hahn C."/>
            <person name="Resl P."/>
        </authorList>
    </citation>
    <scope>NUCLEOTIDE SEQUENCE [LARGE SCALE GENOMIC DNA]</scope>
    <source>
        <strain evidence="6">EGGRZ-B1_66</strain>
        <tissue evidence="6">Body</tissue>
    </source>
</reference>
<organism evidence="6 7">
    <name type="scientific">Cichlidogyrus casuarinus</name>
    <dbReference type="NCBI Taxonomy" id="1844966"/>
    <lineage>
        <taxon>Eukaryota</taxon>
        <taxon>Metazoa</taxon>
        <taxon>Spiralia</taxon>
        <taxon>Lophotrochozoa</taxon>
        <taxon>Platyhelminthes</taxon>
        <taxon>Monogenea</taxon>
        <taxon>Monopisthocotylea</taxon>
        <taxon>Dactylogyridea</taxon>
        <taxon>Ancyrocephalidae</taxon>
        <taxon>Cichlidogyrus</taxon>
    </lineage>
</organism>
<dbReference type="AlphaFoldDB" id="A0ABD2Q9J0"/>
<dbReference type="PROSITE" id="PS50294">
    <property type="entry name" value="WD_REPEATS_REGION"/>
    <property type="match status" value="4"/>
</dbReference>
<dbReference type="Gene3D" id="2.130.10.10">
    <property type="entry name" value="YVTN repeat-like/Quinoprotein amine dehydrogenase"/>
    <property type="match status" value="1"/>
</dbReference>
<dbReference type="GO" id="GO:0006397">
    <property type="term" value="P:mRNA processing"/>
    <property type="evidence" value="ECO:0007669"/>
    <property type="project" value="UniProtKB-KW"/>
</dbReference>
<dbReference type="InterPro" id="IPR052234">
    <property type="entry name" value="U5_snRNP_Component"/>
</dbReference>
<dbReference type="EMBL" id="JBJKFK010000582">
    <property type="protein sequence ID" value="KAL3316205.1"/>
    <property type="molecule type" value="Genomic_DNA"/>
</dbReference>
<feature type="repeat" description="WD" evidence="5">
    <location>
        <begin position="200"/>
        <end position="234"/>
    </location>
</feature>
<keyword evidence="4" id="KW-0508">mRNA splicing</keyword>
<keyword evidence="7" id="KW-1185">Reference proteome</keyword>
<keyword evidence="2" id="KW-0507">mRNA processing</keyword>
<keyword evidence="3" id="KW-0677">Repeat</keyword>
<dbReference type="SUPFAM" id="SSF50978">
    <property type="entry name" value="WD40 repeat-like"/>
    <property type="match status" value="1"/>
</dbReference>
<evidence type="ECO:0000256" key="3">
    <source>
        <dbReference type="ARBA" id="ARBA00022737"/>
    </source>
</evidence>
<accession>A0ABD2Q9J0</accession>
<keyword evidence="1 5" id="KW-0853">WD repeat</keyword>
<dbReference type="GO" id="GO:0008380">
    <property type="term" value="P:RNA splicing"/>
    <property type="evidence" value="ECO:0007669"/>
    <property type="project" value="UniProtKB-KW"/>
</dbReference>